<feature type="domain" description="BHLH" evidence="5">
    <location>
        <begin position="136"/>
        <end position="188"/>
    </location>
</feature>
<dbReference type="SMART" id="SM00353">
    <property type="entry name" value="HLH"/>
    <property type="match status" value="1"/>
</dbReference>
<dbReference type="GO" id="GO:0000978">
    <property type="term" value="F:RNA polymerase II cis-regulatory region sequence-specific DNA binding"/>
    <property type="evidence" value="ECO:0007669"/>
    <property type="project" value="TreeGrafter"/>
</dbReference>
<dbReference type="InterPro" id="IPR036638">
    <property type="entry name" value="HLH_DNA-bd_sf"/>
</dbReference>
<evidence type="ECO:0000256" key="3">
    <source>
        <dbReference type="ARBA" id="ARBA00023163"/>
    </source>
</evidence>
<accession>A0A423U4N7</accession>
<dbReference type="PROSITE" id="PS50888">
    <property type="entry name" value="BHLH"/>
    <property type="match status" value="1"/>
</dbReference>
<dbReference type="Gene3D" id="4.10.280.10">
    <property type="entry name" value="Helix-loop-helix DNA-binding domain"/>
    <property type="match status" value="1"/>
</dbReference>
<dbReference type="FunFam" id="4.10.280.10:FF:000015">
    <property type="entry name" value="T-cell acute lymphocytic leukemia 1"/>
    <property type="match status" value="1"/>
</dbReference>
<evidence type="ECO:0000259" key="5">
    <source>
        <dbReference type="PROSITE" id="PS50888"/>
    </source>
</evidence>
<dbReference type="Proteomes" id="UP000283509">
    <property type="component" value="Unassembled WGS sequence"/>
</dbReference>
<dbReference type="InterPro" id="IPR040238">
    <property type="entry name" value="TAL-like"/>
</dbReference>
<evidence type="ECO:0000256" key="2">
    <source>
        <dbReference type="ARBA" id="ARBA00023125"/>
    </source>
</evidence>
<reference evidence="6 7" key="2">
    <citation type="submission" date="2019-01" db="EMBL/GenBank/DDBJ databases">
        <title>The decoding of complex shrimp genome reveals the adaptation for benthos swimmer, frequently molting mechanism and breeding impact on genome.</title>
        <authorList>
            <person name="Sun Y."/>
            <person name="Gao Y."/>
            <person name="Yu Y."/>
        </authorList>
    </citation>
    <scope>NUCLEOTIDE SEQUENCE [LARGE SCALE GENOMIC DNA]</scope>
    <source>
        <tissue evidence="6">Muscle</tissue>
    </source>
</reference>
<dbReference type="STRING" id="6689.A0A423U4N7"/>
<proteinExistence type="predicted"/>
<comment type="caution">
    <text evidence="6">The sequence shown here is derived from an EMBL/GenBank/DDBJ whole genome shotgun (WGS) entry which is preliminary data.</text>
</comment>
<keyword evidence="3" id="KW-0804">Transcription</keyword>
<dbReference type="EMBL" id="QCYY01000652">
    <property type="protein sequence ID" value="ROT83673.1"/>
    <property type="molecule type" value="Genomic_DNA"/>
</dbReference>
<evidence type="ECO:0000256" key="1">
    <source>
        <dbReference type="ARBA" id="ARBA00023015"/>
    </source>
</evidence>
<dbReference type="PANTHER" id="PTHR13864">
    <property type="entry name" value="T-CELL ACUTE LYMPHOCYTIC LEUKEMIA/STEM CELL LEUKEMIA-RELATED"/>
    <property type="match status" value="1"/>
</dbReference>
<keyword evidence="7" id="KW-1185">Reference proteome</keyword>
<reference evidence="6 7" key="1">
    <citation type="submission" date="2018-04" db="EMBL/GenBank/DDBJ databases">
        <authorList>
            <person name="Zhang X."/>
            <person name="Yuan J."/>
            <person name="Li F."/>
            <person name="Xiang J."/>
        </authorList>
    </citation>
    <scope>NUCLEOTIDE SEQUENCE [LARGE SCALE GENOMIC DNA]</scope>
    <source>
        <tissue evidence="6">Muscle</tissue>
    </source>
</reference>
<sequence length="275" mass="29945">MVELKKAQAAGEFAFFRGTRLAQNIKVEDENSPPALGGCVGGCLGGCVGGCSGGDSKSPLPHLASVPRCAKAWPGRAVKVTSQAREQRGCLRDVHKCLRDTSTCDGNEASDGGVVLEVGLGEANEERGVVGHHRNIRKVFTNTRERWRQQNVSGAFAELRRLVPTHPPDKKLSKNEILRLAIKYINLLNSVLEWQRRQDDAGNGQRGSPLSPREACIAASTTSLRYRHHLHRPSSPQVISPPPEEGPQSTAARFHPYVLAVRVRPGLTLLHPQAK</sequence>
<dbReference type="InterPro" id="IPR011598">
    <property type="entry name" value="bHLH_dom"/>
</dbReference>
<gene>
    <name evidence="6" type="ORF">C7M84_023140</name>
</gene>
<keyword evidence="1" id="KW-0805">Transcription regulation</keyword>
<evidence type="ECO:0000256" key="4">
    <source>
        <dbReference type="SAM" id="MobiDB-lite"/>
    </source>
</evidence>
<dbReference type="GO" id="GO:0000981">
    <property type="term" value="F:DNA-binding transcription factor activity, RNA polymerase II-specific"/>
    <property type="evidence" value="ECO:0007669"/>
    <property type="project" value="InterPro"/>
</dbReference>
<dbReference type="Pfam" id="PF00010">
    <property type="entry name" value="HLH"/>
    <property type="match status" value="1"/>
</dbReference>
<dbReference type="OrthoDB" id="10069510at2759"/>
<evidence type="ECO:0000313" key="6">
    <source>
        <dbReference type="EMBL" id="ROT83673.1"/>
    </source>
</evidence>
<feature type="region of interest" description="Disordered" evidence="4">
    <location>
        <begin position="228"/>
        <end position="250"/>
    </location>
</feature>
<dbReference type="AlphaFoldDB" id="A0A423U4N7"/>
<dbReference type="CDD" id="cd19708">
    <property type="entry name" value="bHLH_TS_dHLH3B_like"/>
    <property type="match status" value="1"/>
</dbReference>
<evidence type="ECO:0000313" key="7">
    <source>
        <dbReference type="Proteomes" id="UP000283509"/>
    </source>
</evidence>
<dbReference type="SUPFAM" id="SSF47459">
    <property type="entry name" value="HLH, helix-loop-helix DNA-binding domain"/>
    <property type="match status" value="1"/>
</dbReference>
<dbReference type="PANTHER" id="PTHR13864:SF15">
    <property type="entry name" value="T-CELL ACUTE LYMPHOCYTIC LEUKEMIA PROTEIN 1 HOMOLOG-RELATED"/>
    <property type="match status" value="1"/>
</dbReference>
<name>A0A423U4N7_PENVA</name>
<keyword evidence="2" id="KW-0238">DNA-binding</keyword>
<dbReference type="GO" id="GO:0046983">
    <property type="term" value="F:protein dimerization activity"/>
    <property type="evidence" value="ECO:0007669"/>
    <property type="project" value="InterPro"/>
</dbReference>
<organism evidence="6 7">
    <name type="scientific">Penaeus vannamei</name>
    <name type="common">Whiteleg shrimp</name>
    <name type="synonym">Litopenaeus vannamei</name>
    <dbReference type="NCBI Taxonomy" id="6689"/>
    <lineage>
        <taxon>Eukaryota</taxon>
        <taxon>Metazoa</taxon>
        <taxon>Ecdysozoa</taxon>
        <taxon>Arthropoda</taxon>
        <taxon>Crustacea</taxon>
        <taxon>Multicrustacea</taxon>
        <taxon>Malacostraca</taxon>
        <taxon>Eumalacostraca</taxon>
        <taxon>Eucarida</taxon>
        <taxon>Decapoda</taxon>
        <taxon>Dendrobranchiata</taxon>
        <taxon>Penaeoidea</taxon>
        <taxon>Penaeidae</taxon>
        <taxon>Penaeus</taxon>
    </lineage>
</organism>
<protein>
    <recommendedName>
        <fullName evidence="5">BHLH domain-containing protein</fullName>
    </recommendedName>
</protein>